<reference evidence="2 3" key="1">
    <citation type="journal article" date="2006" name="Nature">
        <title>Global trends of whole-genome duplications revealed by the ciliate Paramecium tetraurelia.</title>
        <authorList>
            <consortium name="Genoscope"/>
            <person name="Aury J.-M."/>
            <person name="Jaillon O."/>
            <person name="Duret L."/>
            <person name="Noel B."/>
            <person name="Jubin C."/>
            <person name="Porcel B.M."/>
            <person name="Segurens B."/>
            <person name="Daubin V."/>
            <person name="Anthouard V."/>
            <person name="Aiach N."/>
            <person name="Arnaiz O."/>
            <person name="Billaut A."/>
            <person name="Beisson J."/>
            <person name="Blanc I."/>
            <person name="Bouhouche K."/>
            <person name="Camara F."/>
            <person name="Duharcourt S."/>
            <person name="Guigo R."/>
            <person name="Gogendeau D."/>
            <person name="Katinka M."/>
            <person name="Keller A.-M."/>
            <person name="Kissmehl R."/>
            <person name="Klotz C."/>
            <person name="Koll F."/>
            <person name="Le Moue A."/>
            <person name="Lepere C."/>
            <person name="Malinsky S."/>
            <person name="Nowacki M."/>
            <person name="Nowak J.K."/>
            <person name="Plattner H."/>
            <person name="Poulain J."/>
            <person name="Ruiz F."/>
            <person name="Serrano V."/>
            <person name="Zagulski M."/>
            <person name="Dessen P."/>
            <person name="Betermier M."/>
            <person name="Weissenbach J."/>
            <person name="Scarpelli C."/>
            <person name="Schachter V."/>
            <person name="Sperling L."/>
            <person name="Meyer E."/>
            <person name="Cohen J."/>
            <person name="Wincker P."/>
        </authorList>
    </citation>
    <scope>NUCLEOTIDE SEQUENCE [LARGE SCALE GENOMIC DNA]</scope>
    <source>
        <strain evidence="2 3">Stock d4-2</strain>
    </source>
</reference>
<dbReference type="RefSeq" id="XP_001442471.1">
    <property type="nucleotide sequence ID" value="XM_001442434.1"/>
</dbReference>
<evidence type="ECO:0000256" key="1">
    <source>
        <dbReference type="SAM" id="Phobius"/>
    </source>
</evidence>
<keyword evidence="3" id="KW-1185">Reference proteome</keyword>
<sequence length="143" mass="16602">MHRTKNRRNPALLNFLTALVASIFLQNAGYKFCHFIYKNLNLNSVGEIHIQMSSDFKQDGTPFTKLFQRLEKIHQSPVFNADCVQHQDDVYIKDQSPEQVCKKLEFTPCLKSPKSISTLFSIKSLDNQKGKYIHYFSCQINQL</sequence>
<dbReference type="HOGENOM" id="CLU_1809914_0_0_1"/>
<feature type="transmembrane region" description="Helical" evidence="1">
    <location>
        <begin position="12"/>
        <end position="30"/>
    </location>
</feature>
<dbReference type="InParanoid" id="A0CWA7"/>
<proteinExistence type="predicted"/>
<dbReference type="Proteomes" id="UP000000600">
    <property type="component" value="Unassembled WGS sequence"/>
</dbReference>
<organism evidence="2 3">
    <name type="scientific">Paramecium tetraurelia</name>
    <dbReference type="NCBI Taxonomy" id="5888"/>
    <lineage>
        <taxon>Eukaryota</taxon>
        <taxon>Sar</taxon>
        <taxon>Alveolata</taxon>
        <taxon>Ciliophora</taxon>
        <taxon>Intramacronucleata</taxon>
        <taxon>Oligohymenophorea</taxon>
        <taxon>Peniculida</taxon>
        <taxon>Parameciidae</taxon>
        <taxon>Paramecium</taxon>
    </lineage>
</organism>
<keyword evidence="1" id="KW-0472">Membrane</keyword>
<accession>A0CWA7</accession>
<protein>
    <recommendedName>
        <fullName evidence="4">Transmembrane protein</fullName>
    </recommendedName>
</protein>
<evidence type="ECO:0000313" key="3">
    <source>
        <dbReference type="Proteomes" id="UP000000600"/>
    </source>
</evidence>
<dbReference type="EMBL" id="CT868207">
    <property type="protein sequence ID" value="CAK75074.1"/>
    <property type="molecule type" value="Genomic_DNA"/>
</dbReference>
<keyword evidence="1" id="KW-1133">Transmembrane helix</keyword>
<dbReference type="AlphaFoldDB" id="A0CWA7"/>
<keyword evidence="1" id="KW-0812">Transmembrane</keyword>
<gene>
    <name evidence="2" type="ORF">GSPATT00001276001</name>
</gene>
<name>A0CWA7_PARTE</name>
<evidence type="ECO:0008006" key="4">
    <source>
        <dbReference type="Google" id="ProtNLM"/>
    </source>
</evidence>
<dbReference type="KEGG" id="ptm:GSPATT00001276001"/>
<evidence type="ECO:0000313" key="2">
    <source>
        <dbReference type="EMBL" id="CAK75074.1"/>
    </source>
</evidence>
<dbReference type="GeneID" id="5028256"/>